<dbReference type="InterPro" id="IPR001624">
    <property type="entry name" value="FliE"/>
</dbReference>
<gene>
    <name evidence="4 6" type="primary">fliE</name>
    <name evidence="6" type="ORF">KL86DPRO_10262</name>
</gene>
<keyword evidence="3 4" id="KW-0975">Bacterial flagellum</keyword>
<keyword evidence="6" id="KW-0282">Flagellum</keyword>
<keyword evidence="6" id="KW-0966">Cell projection</keyword>
<reference evidence="6" key="1">
    <citation type="submission" date="2016-04" db="EMBL/GenBank/DDBJ databases">
        <authorList>
            <person name="Evans L.H."/>
            <person name="Alamgir A."/>
            <person name="Owens N."/>
            <person name="Weber N.D."/>
            <person name="Virtaneva K."/>
            <person name="Barbian K."/>
            <person name="Babar A."/>
            <person name="Rosenke K."/>
        </authorList>
    </citation>
    <scope>NUCLEOTIDE SEQUENCE</scope>
    <source>
        <strain evidence="6">86</strain>
    </source>
</reference>
<dbReference type="GO" id="GO:0003774">
    <property type="term" value="F:cytoskeletal motor activity"/>
    <property type="evidence" value="ECO:0007669"/>
    <property type="project" value="InterPro"/>
</dbReference>
<dbReference type="NCBIfam" id="TIGR00205">
    <property type="entry name" value="fliE"/>
    <property type="match status" value="1"/>
</dbReference>
<evidence type="ECO:0000313" key="6">
    <source>
        <dbReference type="EMBL" id="SBV91866.1"/>
    </source>
</evidence>
<evidence type="ECO:0000256" key="4">
    <source>
        <dbReference type="HAMAP-Rule" id="MF_00724"/>
    </source>
</evidence>
<protein>
    <recommendedName>
        <fullName evidence="4 5">Flagellar hook-basal body complex protein FliE</fullName>
    </recommendedName>
</protein>
<evidence type="ECO:0000256" key="3">
    <source>
        <dbReference type="ARBA" id="ARBA00023143"/>
    </source>
</evidence>
<dbReference type="EMBL" id="FLUQ01000001">
    <property type="protein sequence ID" value="SBV91866.1"/>
    <property type="molecule type" value="Genomic_DNA"/>
</dbReference>
<dbReference type="GO" id="GO:0009425">
    <property type="term" value="C:bacterial-type flagellum basal body"/>
    <property type="evidence" value="ECO:0007669"/>
    <property type="project" value="UniProtKB-SubCell"/>
</dbReference>
<dbReference type="Pfam" id="PF02049">
    <property type="entry name" value="FliE"/>
    <property type="match status" value="1"/>
</dbReference>
<comment type="subcellular location">
    <subcellularLocation>
        <location evidence="1 4">Bacterial flagellum basal body</location>
    </subcellularLocation>
</comment>
<evidence type="ECO:0000256" key="1">
    <source>
        <dbReference type="ARBA" id="ARBA00004117"/>
    </source>
</evidence>
<dbReference type="PANTHER" id="PTHR34653:SF1">
    <property type="entry name" value="FLAGELLAR HOOK-BASAL BODY COMPLEX PROTEIN FLIE"/>
    <property type="match status" value="1"/>
</dbReference>
<organism evidence="6">
    <name type="scientific">uncultured delta proteobacterium</name>
    <dbReference type="NCBI Taxonomy" id="34034"/>
    <lineage>
        <taxon>Bacteria</taxon>
        <taxon>Deltaproteobacteria</taxon>
        <taxon>environmental samples</taxon>
    </lineage>
</organism>
<dbReference type="PRINTS" id="PR01006">
    <property type="entry name" value="FLGHOOKFLIE"/>
</dbReference>
<keyword evidence="6" id="KW-0969">Cilium</keyword>
<name>A0A212IXF2_9DELT</name>
<proteinExistence type="inferred from homology"/>
<dbReference type="AlphaFoldDB" id="A0A212IXF2"/>
<dbReference type="GO" id="GO:0071973">
    <property type="term" value="P:bacterial-type flagellum-dependent cell motility"/>
    <property type="evidence" value="ECO:0007669"/>
    <property type="project" value="InterPro"/>
</dbReference>
<dbReference type="PANTHER" id="PTHR34653">
    <property type="match status" value="1"/>
</dbReference>
<evidence type="ECO:0000256" key="2">
    <source>
        <dbReference type="ARBA" id="ARBA00009272"/>
    </source>
</evidence>
<accession>A0A212IXF2</accession>
<evidence type="ECO:0000256" key="5">
    <source>
        <dbReference type="NCBIfam" id="TIGR00205"/>
    </source>
</evidence>
<comment type="similarity">
    <text evidence="2 4">Belongs to the FliE family.</text>
</comment>
<dbReference type="HAMAP" id="MF_00724">
    <property type="entry name" value="FliE"/>
    <property type="match status" value="1"/>
</dbReference>
<sequence length="110" mass="11969">MSIQSVGLKAYTNALSNFTKAEKAITGESSRKTSGIAPSPFADTLKDSLAKVNELQQEKKAMITSFASGEQQNVHELMISLQKAGLAMNMTTAVRNKALEAYKELARLQF</sequence>
<dbReference type="GO" id="GO:0005198">
    <property type="term" value="F:structural molecule activity"/>
    <property type="evidence" value="ECO:0007669"/>
    <property type="project" value="UniProtKB-UniRule"/>
</dbReference>